<dbReference type="InterPro" id="IPR058205">
    <property type="entry name" value="D-LDH-like"/>
</dbReference>
<evidence type="ECO:0000256" key="2">
    <source>
        <dbReference type="ARBA" id="ARBA00023002"/>
    </source>
</evidence>
<dbReference type="InterPro" id="IPR036291">
    <property type="entry name" value="NAD(P)-bd_dom_sf"/>
</dbReference>
<reference evidence="7 8" key="1">
    <citation type="journal article" date="2016" name="Nat. Commun.">
        <title>Thousands of microbial genomes shed light on interconnected biogeochemical processes in an aquifer system.</title>
        <authorList>
            <person name="Anantharaman K."/>
            <person name="Brown C.T."/>
            <person name="Hug L.A."/>
            <person name="Sharon I."/>
            <person name="Castelle C.J."/>
            <person name="Probst A.J."/>
            <person name="Thomas B.C."/>
            <person name="Singh A."/>
            <person name="Wilkins M.J."/>
            <person name="Karaoz U."/>
            <person name="Brodie E.L."/>
            <person name="Williams K.H."/>
            <person name="Hubbard S.S."/>
            <person name="Banfield J.F."/>
        </authorList>
    </citation>
    <scope>NUCLEOTIDE SEQUENCE [LARGE SCALE GENOMIC DNA]</scope>
</reference>
<protein>
    <submittedName>
        <fullName evidence="7">Hydroxyacid dehydrogenase</fullName>
    </submittedName>
</protein>
<proteinExistence type="inferred from homology"/>
<dbReference type="PROSITE" id="PS00065">
    <property type="entry name" value="D_2_HYDROXYACID_DH_1"/>
    <property type="match status" value="1"/>
</dbReference>
<dbReference type="SUPFAM" id="SSF52283">
    <property type="entry name" value="Formate/glycerate dehydrogenase catalytic domain-like"/>
    <property type="match status" value="1"/>
</dbReference>
<evidence type="ECO:0000259" key="5">
    <source>
        <dbReference type="Pfam" id="PF00389"/>
    </source>
</evidence>
<evidence type="ECO:0000256" key="4">
    <source>
        <dbReference type="RuleBase" id="RU003719"/>
    </source>
</evidence>
<dbReference type="GO" id="GO:0004617">
    <property type="term" value="F:phosphoglycerate dehydrogenase activity"/>
    <property type="evidence" value="ECO:0007669"/>
    <property type="project" value="UniProtKB-ARBA"/>
</dbReference>
<evidence type="ECO:0000313" key="7">
    <source>
        <dbReference type="EMBL" id="OGF23640.1"/>
    </source>
</evidence>
<dbReference type="Proteomes" id="UP000178783">
    <property type="component" value="Unassembled WGS sequence"/>
</dbReference>
<keyword evidence="3" id="KW-0520">NAD</keyword>
<dbReference type="GO" id="GO:0006564">
    <property type="term" value="P:L-serine biosynthetic process"/>
    <property type="evidence" value="ECO:0007669"/>
    <property type="project" value="UniProtKB-ARBA"/>
</dbReference>
<dbReference type="PANTHER" id="PTHR43026:SF1">
    <property type="entry name" value="2-HYDROXYACID DEHYDROGENASE HOMOLOG 1-RELATED"/>
    <property type="match status" value="1"/>
</dbReference>
<feature type="domain" description="D-isomer specific 2-hydroxyacid dehydrogenase catalytic" evidence="5">
    <location>
        <begin position="4"/>
        <end position="331"/>
    </location>
</feature>
<keyword evidence="2 4" id="KW-0560">Oxidoreductase</keyword>
<evidence type="ECO:0000256" key="3">
    <source>
        <dbReference type="ARBA" id="ARBA00023027"/>
    </source>
</evidence>
<dbReference type="SUPFAM" id="SSF51735">
    <property type="entry name" value="NAD(P)-binding Rossmann-fold domains"/>
    <property type="match status" value="1"/>
</dbReference>
<comment type="similarity">
    <text evidence="1 4">Belongs to the D-isomer specific 2-hydroxyacid dehydrogenase family.</text>
</comment>
<dbReference type="Gene3D" id="3.40.50.720">
    <property type="entry name" value="NAD(P)-binding Rossmann-like Domain"/>
    <property type="match status" value="2"/>
</dbReference>
<dbReference type="Pfam" id="PF02826">
    <property type="entry name" value="2-Hacid_dh_C"/>
    <property type="match status" value="1"/>
</dbReference>
<dbReference type="PANTHER" id="PTHR43026">
    <property type="entry name" value="2-HYDROXYACID DEHYDROGENASE HOMOLOG 1-RELATED"/>
    <property type="match status" value="1"/>
</dbReference>
<sequence length="333" mass="36964">MKIALLETKPWEKKFFNKALRGFELKYFKEPIGPGNLAAVKDCLVISTFIASKMTADVIGQLPNLRLIATRSTGFDHVDLAACKNKNIVVCNVPFYGENTVAEHAFALILTLSRNIHKSYLRTTRGDYTIEGLKGFDLRGKTLGVVGAGHIGLHLVKMGRGFDMKVLAYDLNPNDFQADVLGFKYVSLEELLKNSDVISLHVPDNPATHHLINKNNIMLIKRGAILINTARGGVVETEALIEALDKKILAGAGLDVLEGENLVMEEKQLAFNKKTAEEMLTLAKDHILFSRDNVIFTPHIAFYSQEAIERIMEVTAGNIKSYLETKVKNVVKL</sequence>
<accession>A0A1F5SAA0</accession>
<name>A0A1F5SAA0_9BACT</name>
<dbReference type="STRING" id="1797989.A3H66_01495"/>
<dbReference type="GO" id="GO:0008720">
    <property type="term" value="F:D-lactate dehydrogenase (NAD+) activity"/>
    <property type="evidence" value="ECO:0007669"/>
    <property type="project" value="TreeGrafter"/>
</dbReference>
<comment type="caution">
    <text evidence="7">The sequence shown here is derived from an EMBL/GenBank/DDBJ whole genome shotgun (WGS) entry which is preliminary data.</text>
</comment>
<organism evidence="7 8">
    <name type="scientific">Candidatus Falkowbacteria bacterium RIFCSPLOWO2_02_FULL_45_21</name>
    <dbReference type="NCBI Taxonomy" id="1797989"/>
    <lineage>
        <taxon>Bacteria</taxon>
        <taxon>Candidatus Falkowiibacteriota</taxon>
    </lineage>
</organism>
<dbReference type="InterPro" id="IPR029753">
    <property type="entry name" value="D-isomer_DH_CS"/>
</dbReference>
<dbReference type="PROSITE" id="PS00670">
    <property type="entry name" value="D_2_HYDROXYACID_DH_2"/>
    <property type="match status" value="1"/>
</dbReference>
<dbReference type="GO" id="GO:0051287">
    <property type="term" value="F:NAD binding"/>
    <property type="evidence" value="ECO:0007669"/>
    <property type="project" value="InterPro"/>
</dbReference>
<dbReference type="InterPro" id="IPR006140">
    <property type="entry name" value="D-isomer_DH_NAD-bd"/>
</dbReference>
<dbReference type="Pfam" id="PF00389">
    <property type="entry name" value="2-Hacid_dh"/>
    <property type="match status" value="1"/>
</dbReference>
<gene>
    <name evidence="7" type="ORF">A3H66_01495</name>
</gene>
<feature type="domain" description="D-isomer specific 2-hydroxyacid dehydrogenase NAD-binding" evidence="6">
    <location>
        <begin position="106"/>
        <end position="301"/>
    </location>
</feature>
<evidence type="ECO:0000256" key="1">
    <source>
        <dbReference type="ARBA" id="ARBA00005854"/>
    </source>
</evidence>
<dbReference type="CDD" id="cd12187">
    <property type="entry name" value="LDH_like_1"/>
    <property type="match status" value="1"/>
</dbReference>
<dbReference type="GO" id="GO:0047545">
    <property type="term" value="F:(S)-2-hydroxyglutarate dehydrogenase activity"/>
    <property type="evidence" value="ECO:0007669"/>
    <property type="project" value="UniProtKB-ARBA"/>
</dbReference>
<evidence type="ECO:0000313" key="8">
    <source>
        <dbReference type="Proteomes" id="UP000178783"/>
    </source>
</evidence>
<dbReference type="InterPro" id="IPR006139">
    <property type="entry name" value="D-isomer_2_OHA_DH_cat_dom"/>
</dbReference>
<dbReference type="AlphaFoldDB" id="A0A1F5SAA0"/>
<evidence type="ECO:0000259" key="6">
    <source>
        <dbReference type="Pfam" id="PF02826"/>
    </source>
</evidence>
<dbReference type="EMBL" id="MFFW01000058">
    <property type="protein sequence ID" value="OGF23640.1"/>
    <property type="molecule type" value="Genomic_DNA"/>
</dbReference>
<dbReference type="InterPro" id="IPR029752">
    <property type="entry name" value="D-isomer_DH_CS1"/>
</dbReference>
<dbReference type="FunFam" id="3.40.50.720:FF:000041">
    <property type="entry name" value="D-3-phosphoglycerate dehydrogenase"/>
    <property type="match status" value="1"/>
</dbReference>